<dbReference type="InterPro" id="IPR018097">
    <property type="entry name" value="EGF_Ca-bd_CS"/>
</dbReference>
<keyword evidence="8 12" id="KW-1015">Disulfide bond</keyword>
<evidence type="ECO:0000256" key="7">
    <source>
        <dbReference type="ARBA" id="ARBA00022840"/>
    </source>
</evidence>
<evidence type="ECO:0000256" key="12">
    <source>
        <dbReference type="PROSITE-ProRule" id="PRU00076"/>
    </source>
</evidence>
<dbReference type="PROSITE" id="PS00107">
    <property type="entry name" value="PROTEIN_KINASE_ATP"/>
    <property type="match status" value="1"/>
</dbReference>
<comment type="catalytic activity">
    <reaction evidence="11">
        <text>L-threonyl-[protein] + ATP = O-phospho-L-threonyl-[protein] + ADP + H(+)</text>
        <dbReference type="Rhea" id="RHEA:46608"/>
        <dbReference type="Rhea" id="RHEA-COMP:11060"/>
        <dbReference type="Rhea" id="RHEA-COMP:11605"/>
        <dbReference type="ChEBI" id="CHEBI:15378"/>
        <dbReference type="ChEBI" id="CHEBI:30013"/>
        <dbReference type="ChEBI" id="CHEBI:30616"/>
        <dbReference type="ChEBI" id="CHEBI:61977"/>
        <dbReference type="ChEBI" id="CHEBI:456216"/>
    </reaction>
</comment>
<dbReference type="Proteomes" id="UP001151760">
    <property type="component" value="Unassembled WGS sequence"/>
</dbReference>
<dbReference type="PROSITE" id="PS01187">
    <property type="entry name" value="EGF_CA"/>
    <property type="match status" value="1"/>
</dbReference>
<comment type="subcellular location">
    <subcellularLocation>
        <location evidence="1">Membrane</location>
        <topology evidence="1">Single-pass type I membrane protein</topology>
    </subcellularLocation>
</comment>
<evidence type="ECO:0000256" key="13">
    <source>
        <dbReference type="PROSITE-ProRule" id="PRU10141"/>
    </source>
</evidence>
<evidence type="ECO:0000256" key="6">
    <source>
        <dbReference type="ARBA" id="ARBA00022777"/>
    </source>
</evidence>
<dbReference type="CDD" id="cd14066">
    <property type="entry name" value="STKc_IRAK"/>
    <property type="match status" value="1"/>
</dbReference>
<dbReference type="PROSITE" id="PS50026">
    <property type="entry name" value="EGF_3"/>
    <property type="match status" value="1"/>
</dbReference>
<keyword evidence="3" id="KW-0808">Transferase</keyword>
<gene>
    <name evidence="17" type="ORF">Tco_0922592</name>
</gene>
<feature type="domain" description="Protein kinase" evidence="15">
    <location>
        <begin position="419"/>
        <end position="697"/>
    </location>
</feature>
<evidence type="ECO:0000256" key="14">
    <source>
        <dbReference type="SAM" id="SignalP"/>
    </source>
</evidence>
<keyword evidence="2" id="KW-0723">Serine/threonine-protein kinase</keyword>
<dbReference type="InterPro" id="IPR001881">
    <property type="entry name" value="EGF-like_Ca-bd_dom"/>
</dbReference>
<dbReference type="InterPro" id="IPR011009">
    <property type="entry name" value="Kinase-like_dom_sf"/>
</dbReference>
<dbReference type="PROSITE" id="PS50011">
    <property type="entry name" value="PROTEIN_KINASE_DOM"/>
    <property type="match status" value="1"/>
</dbReference>
<dbReference type="PANTHER" id="PTHR27005:SF407">
    <property type="entry name" value="PROTEIN KINASE DOMAIN-CONTAINING PROTEIN"/>
    <property type="match status" value="1"/>
</dbReference>
<dbReference type="Gene3D" id="3.30.200.20">
    <property type="entry name" value="Phosphorylase Kinase, domain 1"/>
    <property type="match status" value="1"/>
</dbReference>
<comment type="caution">
    <text evidence="12">Lacks conserved residue(s) required for the propagation of feature annotation.</text>
</comment>
<dbReference type="InterPro" id="IPR025287">
    <property type="entry name" value="WAK_GUB"/>
</dbReference>
<sequence length="697" mass="78594">MRLLLNLILHLMELLLMMMLSRATTTSVDEITQALPHCPDKCGNVTIPYPFGTKKNCYLNKLFHVDCKKLQIWNTTFKVQEISNDGHMLGLLPVAAYRCYNERHEVTNASDARINLSRFPISSKVNMLTAVGCDARADIKKYKGEDFITGCSSMTNCKDLHNGACLGMGCSQTMIPYRLYSFRIHTNSNTKRVGSWGLNNCTYGFVVEKGKYSFSKKDFSNIHRRTYPVALEWWVGDNISCEKAKKTNNSYFCQENSVCIDLLHGSKKKPLGYRCQCAQGYKGNAYLPNGCKDIDECAGQNECKYNCVNMKGGYNCSCPSGQQGDGWRNGTGCSYATPFTSLPPDGGNRISMGIAASLVFTLILYSGLKQRNIIKSREMFFKKNGGLILQRLLFETKQSNDHTAKIYSARVLEKATDNFHKSNVIGEGGYGTVYKGTLEDRRTVAIKKSKSIDENQIEQFINEVIILSEIRHPNVVKLLGCCLETHTPLLVYEFVTNKTVFNHLHGHRSSCSLTFERRLNIATQTAEALAYIHSTTQIIHRDIKSSNILLTDDYTAKVSDFGISKFIPIDQTHVQTLVHGTLGYIDPEYFRSGILTEKSDVYSFGMLLVELLTGRKVYSHDGTESDLGLAMFFVSSLERNTLIQILDDQVKINGPSHEHIKLVANLAKDCIELEGKKRPNMEEVKKKLEELRKEFYH</sequence>
<feature type="signal peptide" evidence="14">
    <location>
        <begin position="1"/>
        <end position="23"/>
    </location>
</feature>
<proteinExistence type="predicted"/>
<evidence type="ECO:0000259" key="16">
    <source>
        <dbReference type="PROSITE" id="PS50026"/>
    </source>
</evidence>
<reference evidence="17" key="1">
    <citation type="journal article" date="2022" name="Int. J. Mol. Sci.">
        <title>Draft Genome of Tanacetum Coccineum: Genomic Comparison of Closely Related Tanacetum-Family Plants.</title>
        <authorList>
            <person name="Yamashiro T."/>
            <person name="Shiraishi A."/>
            <person name="Nakayama K."/>
            <person name="Satake H."/>
        </authorList>
    </citation>
    <scope>NUCLEOTIDE SEQUENCE</scope>
</reference>
<evidence type="ECO:0000256" key="3">
    <source>
        <dbReference type="ARBA" id="ARBA00022679"/>
    </source>
</evidence>
<dbReference type="InterPro" id="IPR000742">
    <property type="entry name" value="EGF"/>
</dbReference>
<accession>A0ABQ5D1V0</accession>
<dbReference type="SMART" id="SM00181">
    <property type="entry name" value="EGF"/>
    <property type="match status" value="2"/>
</dbReference>
<keyword evidence="4 14" id="KW-0732">Signal</keyword>
<evidence type="ECO:0000256" key="11">
    <source>
        <dbReference type="ARBA" id="ARBA00047951"/>
    </source>
</evidence>
<evidence type="ECO:0000313" key="17">
    <source>
        <dbReference type="EMBL" id="GJT32173.1"/>
    </source>
</evidence>
<evidence type="ECO:0000256" key="10">
    <source>
        <dbReference type="ARBA" id="ARBA00047558"/>
    </source>
</evidence>
<keyword evidence="6" id="KW-0418">Kinase</keyword>
<evidence type="ECO:0000256" key="8">
    <source>
        <dbReference type="ARBA" id="ARBA00023157"/>
    </source>
</evidence>
<keyword evidence="9" id="KW-0325">Glycoprotein</keyword>
<dbReference type="InterPro" id="IPR017441">
    <property type="entry name" value="Protein_kinase_ATP_BS"/>
</dbReference>
<dbReference type="Gene3D" id="2.10.25.10">
    <property type="entry name" value="Laminin"/>
    <property type="match status" value="2"/>
</dbReference>
<keyword evidence="5 13" id="KW-0547">Nucleotide-binding</keyword>
<feature type="disulfide bond" evidence="12">
    <location>
        <begin position="297"/>
        <end position="307"/>
    </location>
</feature>
<dbReference type="InterPro" id="IPR045274">
    <property type="entry name" value="WAK-like"/>
</dbReference>
<dbReference type="EMBL" id="BQNB010014769">
    <property type="protein sequence ID" value="GJT32173.1"/>
    <property type="molecule type" value="Genomic_DNA"/>
</dbReference>
<feature type="binding site" evidence="13">
    <location>
        <position position="448"/>
    </location>
    <ligand>
        <name>ATP</name>
        <dbReference type="ChEBI" id="CHEBI:30616"/>
    </ligand>
</feature>
<evidence type="ECO:0000256" key="5">
    <source>
        <dbReference type="ARBA" id="ARBA00022741"/>
    </source>
</evidence>
<keyword evidence="7 13" id="KW-0067">ATP-binding</keyword>
<keyword evidence="12" id="KW-0245">EGF-like domain</keyword>
<comment type="catalytic activity">
    <reaction evidence="10">
        <text>L-seryl-[protein] + ATP = O-phospho-L-seryl-[protein] + ADP + H(+)</text>
        <dbReference type="Rhea" id="RHEA:17989"/>
        <dbReference type="Rhea" id="RHEA-COMP:9863"/>
        <dbReference type="Rhea" id="RHEA-COMP:11604"/>
        <dbReference type="ChEBI" id="CHEBI:15378"/>
        <dbReference type="ChEBI" id="CHEBI:29999"/>
        <dbReference type="ChEBI" id="CHEBI:30616"/>
        <dbReference type="ChEBI" id="CHEBI:83421"/>
        <dbReference type="ChEBI" id="CHEBI:456216"/>
    </reaction>
</comment>
<dbReference type="SUPFAM" id="SSF57196">
    <property type="entry name" value="EGF/Laminin"/>
    <property type="match status" value="1"/>
</dbReference>
<dbReference type="Pfam" id="PF13947">
    <property type="entry name" value="GUB_WAK_bind"/>
    <property type="match status" value="1"/>
</dbReference>
<dbReference type="PANTHER" id="PTHR27005">
    <property type="entry name" value="WALL-ASSOCIATED RECEPTOR KINASE-LIKE 21"/>
    <property type="match status" value="1"/>
</dbReference>
<evidence type="ECO:0000256" key="1">
    <source>
        <dbReference type="ARBA" id="ARBA00004479"/>
    </source>
</evidence>
<dbReference type="InterPro" id="IPR000719">
    <property type="entry name" value="Prot_kinase_dom"/>
</dbReference>
<evidence type="ECO:0000256" key="9">
    <source>
        <dbReference type="ARBA" id="ARBA00023180"/>
    </source>
</evidence>
<dbReference type="InterPro" id="IPR000152">
    <property type="entry name" value="EGF-type_Asp/Asn_hydroxyl_site"/>
</dbReference>
<dbReference type="SMART" id="SM00179">
    <property type="entry name" value="EGF_CA"/>
    <property type="match status" value="1"/>
</dbReference>
<dbReference type="PROSITE" id="PS00108">
    <property type="entry name" value="PROTEIN_KINASE_ST"/>
    <property type="match status" value="1"/>
</dbReference>
<organism evidence="17 18">
    <name type="scientific">Tanacetum coccineum</name>
    <dbReference type="NCBI Taxonomy" id="301880"/>
    <lineage>
        <taxon>Eukaryota</taxon>
        <taxon>Viridiplantae</taxon>
        <taxon>Streptophyta</taxon>
        <taxon>Embryophyta</taxon>
        <taxon>Tracheophyta</taxon>
        <taxon>Spermatophyta</taxon>
        <taxon>Magnoliopsida</taxon>
        <taxon>eudicotyledons</taxon>
        <taxon>Gunneridae</taxon>
        <taxon>Pentapetalae</taxon>
        <taxon>asterids</taxon>
        <taxon>campanulids</taxon>
        <taxon>Asterales</taxon>
        <taxon>Asteraceae</taxon>
        <taxon>Asteroideae</taxon>
        <taxon>Anthemideae</taxon>
        <taxon>Anthemidinae</taxon>
        <taxon>Tanacetum</taxon>
    </lineage>
</organism>
<name>A0ABQ5D1V0_9ASTR</name>
<dbReference type="SMART" id="SM00220">
    <property type="entry name" value="S_TKc"/>
    <property type="match status" value="1"/>
</dbReference>
<feature type="domain" description="EGF-like" evidence="16">
    <location>
        <begin position="293"/>
        <end position="325"/>
    </location>
</feature>
<dbReference type="InterPro" id="IPR008271">
    <property type="entry name" value="Ser/Thr_kinase_AS"/>
</dbReference>
<protein>
    <submittedName>
        <fullName evidence="17">Wall-associated receptor kinase 2-like protein</fullName>
    </submittedName>
</protein>
<evidence type="ECO:0000313" key="18">
    <source>
        <dbReference type="Proteomes" id="UP001151760"/>
    </source>
</evidence>
<keyword evidence="18" id="KW-1185">Reference proteome</keyword>
<reference evidence="17" key="2">
    <citation type="submission" date="2022-01" db="EMBL/GenBank/DDBJ databases">
        <authorList>
            <person name="Yamashiro T."/>
            <person name="Shiraishi A."/>
            <person name="Satake H."/>
            <person name="Nakayama K."/>
        </authorList>
    </citation>
    <scope>NUCLEOTIDE SEQUENCE</scope>
</reference>
<dbReference type="SUPFAM" id="SSF56112">
    <property type="entry name" value="Protein kinase-like (PK-like)"/>
    <property type="match status" value="1"/>
</dbReference>
<evidence type="ECO:0000259" key="15">
    <source>
        <dbReference type="PROSITE" id="PS50011"/>
    </source>
</evidence>
<feature type="chain" id="PRO_5046810602" evidence="14">
    <location>
        <begin position="24"/>
        <end position="697"/>
    </location>
</feature>
<evidence type="ECO:0000256" key="2">
    <source>
        <dbReference type="ARBA" id="ARBA00022527"/>
    </source>
</evidence>
<dbReference type="InterPro" id="IPR001245">
    <property type="entry name" value="Ser-Thr/Tyr_kinase_cat_dom"/>
</dbReference>
<comment type="caution">
    <text evidence="17">The sequence shown here is derived from an EMBL/GenBank/DDBJ whole genome shotgun (WGS) entry which is preliminary data.</text>
</comment>
<evidence type="ECO:0000256" key="4">
    <source>
        <dbReference type="ARBA" id="ARBA00022729"/>
    </source>
</evidence>
<dbReference type="PROSITE" id="PS00010">
    <property type="entry name" value="ASX_HYDROXYL"/>
    <property type="match status" value="1"/>
</dbReference>
<dbReference type="Gene3D" id="1.10.510.10">
    <property type="entry name" value="Transferase(Phosphotransferase) domain 1"/>
    <property type="match status" value="1"/>
</dbReference>
<dbReference type="Pfam" id="PF07714">
    <property type="entry name" value="PK_Tyr_Ser-Thr"/>
    <property type="match status" value="1"/>
</dbReference>
<dbReference type="CDD" id="cd00054">
    <property type="entry name" value="EGF_CA"/>
    <property type="match status" value="1"/>
</dbReference>